<dbReference type="EC" id="3.1.3.5" evidence="3"/>
<dbReference type="Pfam" id="PF02872">
    <property type="entry name" value="5_nucleotid_C"/>
    <property type="match status" value="1"/>
</dbReference>
<keyword evidence="6 9" id="KW-0547">Nucleotide-binding</keyword>
<keyword evidence="5 9" id="KW-0732">Signal</keyword>
<evidence type="ECO:0000313" key="13">
    <source>
        <dbReference type="Proteomes" id="UP000295070"/>
    </source>
</evidence>
<feature type="domain" description="5'-Nucleotidase C-terminal" evidence="11">
    <location>
        <begin position="346"/>
        <end position="519"/>
    </location>
</feature>
<comment type="similarity">
    <text evidence="2 9">Belongs to the 5'-nucleotidase family.</text>
</comment>
<accession>A0A484C9Z9</accession>
<dbReference type="PRINTS" id="PR01607">
    <property type="entry name" value="APYRASEFAMLY"/>
</dbReference>
<feature type="domain" description="Calcineurin-like phosphoesterase" evidence="10">
    <location>
        <begin position="37"/>
        <end position="251"/>
    </location>
</feature>
<dbReference type="Proteomes" id="UP000295070">
    <property type="component" value="Chromosome 18"/>
</dbReference>
<dbReference type="FunFam" id="3.90.780.10:FF:000001">
    <property type="entry name" value="NT5E isoform 3"/>
    <property type="match status" value="1"/>
</dbReference>
<dbReference type="SUPFAM" id="SSF56300">
    <property type="entry name" value="Metallo-dependent phosphatases"/>
    <property type="match status" value="1"/>
</dbReference>
<comment type="caution">
    <text evidence="12">The sequence shown here is derived from an EMBL/GenBank/DDBJ whole genome shotgun (WGS) entry which is preliminary data.</text>
</comment>
<dbReference type="GO" id="GO:0008253">
    <property type="term" value="F:5'-nucleotidase activity"/>
    <property type="evidence" value="ECO:0007669"/>
    <property type="project" value="UniProtKB-EC"/>
</dbReference>
<evidence type="ECO:0000256" key="1">
    <source>
        <dbReference type="ARBA" id="ARBA00000815"/>
    </source>
</evidence>
<evidence type="ECO:0000313" key="12">
    <source>
        <dbReference type="EMBL" id="TDH00751.1"/>
    </source>
</evidence>
<protein>
    <recommendedName>
        <fullName evidence="3">5'-nucleotidase</fullName>
        <ecNumber evidence="3">3.1.3.5</ecNumber>
    </recommendedName>
    <alternativeName>
        <fullName evidence="8">Ecto-5'-nucleotidase</fullName>
    </alternativeName>
</protein>
<dbReference type="PANTHER" id="PTHR11575:SF24">
    <property type="entry name" value="5'-NUCLEOTIDASE"/>
    <property type="match status" value="1"/>
</dbReference>
<evidence type="ECO:0000256" key="5">
    <source>
        <dbReference type="ARBA" id="ARBA00022729"/>
    </source>
</evidence>
<dbReference type="GO" id="GO:0006196">
    <property type="term" value="P:AMP catabolic process"/>
    <property type="evidence" value="ECO:0007669"/>
    <property type="project" value="TreeGrafter"/>
</dbReference>
<dbReference type="InterPro" id="IPR036907">
    <property type="entry name" value="5'-Nucleotdase_C_sf"/>
</dbReference>
<dbReference type="InterPro" id="IPR006146">
    <property type="entry name" value="5'-Nucleotdase_CS"/>
</dbReference>
<dbReference type="InterPro" id="IPR006179">
    <property type="entry name" value="5_nucleotidase/apyrase"/>
</dbReference>
<dbReference type="FunFam" id="3.60.21.10:FF:000020">
    <property type="entry name" value="NT5E isoform 4"/>
    <property type="match status" value="1"/>
</dbReference>
<comment type="catalytic activity">
    <reaction evidence="1">
        <text>a ribonucleoside 5'-phosphate + H2O = a ribonucleoside + phosphate</text>
        <dbReference type="Rhea" id="RHEA:12484"/>
        <dbReference type="ChEBI" id="CHEBI:15377"/>
        <dbReference type="ChEBI" id="CHEBI:18254"/>
        <dbReference type="ChEBI" id="CHEBI:43474"/>
        <dbReference type="ChEBI" id="CHEBI:58043"/>
        <dbReference type="EC" id="3.1.3.5"/>
    </reaction>
</comment>
<dbReference type="SUPFAM" id="SSF55816">
    <property type="entry name" value="5'-nucleotidase (syn. UDP-sugar hydrolase), C-terminal domain"/>
    <property type="match status" value="1"/>
</dbReference>
<evidence type="ECO:0000259" key="10">
    <source>
        <dbReference type="Pfam" id="PF00149"/>
    </source>
</evidence>
<proteinExistence type="inferred from homology"/>
<dbReference type="Gene3D" id="3.60.21.10">
    <property type="match status" value="1"/>
</dbReference>
<evidence type="ECO:0000259" key="11">
    <source>
        <dbReference type="Pfam" id="PF02872"/>
    </source>
</evidence>
<keyword evidence="4" id="KW-0479">Metal-binding</keyword>
<dbReference type="GO" id="GO:0046872">
    <property type="term" value="F:metal ion binding"/>
    <property type="evidence" value="ECO:0007669"/>
    <property type="project" value="UniProtKB-KW"/>
</dbReference>
<evidence type="ECO:0000256" key="6">
    <source>
        <dbReference type="ARBA" id="ARBA00022741"/>
    </source>
</evidence>
<dbReference type="STRING" id="8167.A0A484C9Z9"/>
<dbReference type="InterPro" id="IPR029052">
    <property type="entry name" value="Metallo-depent_PP-like"/>
</dbReference>
<dbReference type="EMBL" id="SCKG01000018">
    <property type="protein sequence ID" value="TDH00751.1"/>
    <property type="molecule type" value="Genomic_DNA"/>
</dbReference>
<dbReference type="InterPro" id="IPR004843">
    <property type="entry name" value="Calcineurin-like_PHP"/>
</dbReference>
<evidence type="ECO:0000256" key="3">
    <source>
        <dbReference type="ARBA" id="ARBA00012643"/>
    </source>
</evidence>
<name>A0A484C9Z9_PERFV</name>
<dbReference type="AlphaFoldDB" id="A0A484C9Z9"/>
<organism evidence="12 13">
    <name type="scientific">Perca flavescens</name>
    <name type="common">American yellow perch</name>
    <name type="synonym">Morone flavescens</name>
    <dbReference type="NCBI Taxonomy" id="8167"/>
    <lineage>
        <taxon>Eukaryota</taxon>
        <taxon>Metazoa</taxon>
        <taxon>Chordata</taxon>
        <taxon>Craniata</taxon>
        <taxon>Vertebrata</taxon>
        <taxon>Euteleostomi</taxon>
        <taxon>Actinopterygii</taxon>
        <taxon>Neopterygii</taxon>
        <taxon>Teleostei</taxon>
        <taxon>Neoteleostei</taxon>
        <taxon>Acanthomorphata</taxon>
        <taxon>Eupercaria</taxon>
        <taxon>Perciformes</taxon>
        <taxon>Percoidei</taxon>
        <taxon>Percidae</taxon>
        <taxon>Percinae</taxon>
        <taxon>Perca</taxon>
    </lineage>
</organism>
<dbReference type="PROSITE" id="PS00785">
    <property type="entry name" value="5_NUCLEOTIDASE_1"/>
    <property type="match status" value="1"/>
</dbReference>
<feature type="signal peptide" evidence="9">
    <location>
        <begin position="1"/>
        <end position="32"/>
    </location>
</feature>
<evidence type="ECO:0000256" key="2">
    <source>
        <dbReference type="ARBA" id="ARBA00006654"/>
    </source>
</evidence>
<keyword evidence="13" id="KW-1185">Reference proteome</keyword>
<dbReference type="Pfam" id="PF00149">
    <property type="entry name" value="Metallophos"/>
    <property type="match status" value="1"/>
</dbReference>
<evidence type="ECO:0000256" key="8">
    <source>
        <dbReference type="ARBA" id="ARBA00029793"/>
    </source>
</evidence>
<evidence type="ECO:0000256" key="4">
    <source>
        <dbReference type="ARBA" id="ARBA00022723"/>
    </source>
</evidence>
<evidence type="ECO:0000256" key="9">
    <source>
        <dbReference type="RuleBase" id="RU362119"/>
    </source>
</evidence>
<reference evidence="12 13" key="1">
    <citation type="submission" date="2019-01" db="EMBL/GenBank/DDBJ databases">
        <title>A chromosome-scale genome assembly of the yellow perch, Perca flavescens.</title>
        <authorList>
            <person name="Feron R."/>
            <person name="Morvezen R."/>
            <person name="Bestin A."/>
            <person name="Haffray P."/>
            <person name="Klopp C."/>
            <person name="Zahm M."/>
            <person name="Cabau C."/>
            <person name="Roques C."/>
            <person name="Donnadieu C."/>
            <person name="Bouchez O."/>
            <person name="Christie M."/>
            <person name="Larson W."/>
            <person name="Guiguen Y."/>
        </authorList>
    </citation>
    <scope>NUCLEOTIDE SEQUENCE [LARGE SCALE GENOMIC DNA]</scope>
    <source>
        <strain evidence="12">YP-PL-M2</strain>
        <tissue evidence="12">Blood</tissue>
    </source>
</reference>
<feature type="chain" id="PRO_5019618375" description="5'-nucleotidase" evidence="9">
    <location>
        <begin position="33"/>
        <end position="583"/>
    </location>
</feature>
<dbReference type="PANTHER" id="PTHR11575">
    <property type="entry name" value="5'-NUCLEOTIDASE-RELATED"/>
    <property type="match status" value="1"/>
</dbReference>
<keyword evidence="7 9" id="KW-0378">Hydrolase</keyword>
<dbReference type="Gene3D" id="3.90.780.10">
    <property type="entry name" value="5'-Nucleotidase, C-terminal domain"/>
    <property type="match status" value="1"/>
</dbReference>
<dbReference type="GO" id="GO:0005886">
    <property type="term" value="C:plasma membrane"/>
    <property type="evidence" value="ECO:0007669"/>
    <property type="project" value="TreeGrafter"/>
</dbReference>
<dbReference type="InterPro" id="IPR008334">
    <property type="entry name" value="5'-Nucleotdase_C"/>
</dbReference>
<dbReference type="CDD" id="cd07409">
    <property type="entry name" value="MPP_CD73_N"/>
    <property type="match status" value="1"/>
</dbReference>
<gene>
    <name evidence="12" type="ORF">EPR50_G00192070</name>
</gene>
<sequence>MGALRPERSAVPRLCLLLPILLLGFSVSTSAAWDLVLLHTNDVHARVEETSKYSGKCGGSSSECFAGVARRATEIKRIRSTETNVLLLDAGDQFQGTVWFNYYKGAEAAHFMNKLRYDAMVFGNHEFDNGVEGLMKPFLEQIQCPVLSANIKPDQTLAPTFGNSFLPYKILTVGGEKIGVVGYTSQETSALSKPGPHLHFENEVTALQREVDKLQTLGVNKIIALGHSGFTMDKEIAKKVRGVDVVIGGHSNTFLYTGSPPSSEVRAGDYPFMVSSDDGREVPVVQAYAFGKYLGYLKVTFDDIGNVQTAKGNPILLDGKIPQDPDVLADVEEWKKNLANFSAQTVGKTLVFLNGTTEECRFRECNLGNLICDAMIDNNVRSADALRWNHVSACIFNGGGVRTSVDERTRNGSITMEDLISILPFGGTFDLVQLKGSTLFKAFEHSVRRYGQSSGEFLQVSGFHVEFDFSKPEGHRVKSLSILCTQCRVPRYEPVQDETVYVVVLPSYLVTGGDGFSMIRDEKVKHDSGDLDISVVSSYITKRKVVYTPVEGRIKFYNSASGRKAPLVLLVLLGLLWTLCGDM</sequence>
<evidence type="ECO:0000256" key="7">
    <source>
        <dbReference type="ARBA" id="ARBA00022801"/>
    </source>
</evidence>
<dbReference type="GO" id="GO:0000166">
    <property type="term" value="F:nucleotide binding"/>
    <property type="evidence" value="ECO:0007669"/>
    <property type="project" value="UniProtKB-KW"/>
</dbReference>